<feature type="domain" description="DUF6532" evidence="2">
    <location>
        <begin position="583"/>
        <end position="773"/>
    </location>
</feature>
<gene>
    <name evidence="3" type="ORF">RSOL_388190</name>
</gene>
<feature type="compositionally biased region" description="Acidic residues" evidence="1">
    <location>
        <begin position="282"/>
        <end position="292"/>
    </location>
</feature>
<dbReference type="InterPro" id="IPR045341">
    <property type="entry name" value="DUF6532"/>
</dbReference>
<accession>X8JD55</accession>
<dbReference type="Pfam" id="PF20149">
    <property type="entry name" value="DUF6532"/>
    <property type="match status" value="1"/>
</dbReference>
<feature type="compositionally biased region" description="Polar residues" evidence="1">
    <location>
        <begin position="153"/>
        <end position="169"/>
    </location>
</feature>
<evidence type="ECO:0000256" key="1">
    <source>
        <dbReference type="SAM" id="MobiDB-lite"/>
    </source>
</evidence>
<dbReference type="Proteomes" id="UP000030108">
    <property type="component" value="Unassembled WGS sequence"/>
</dbReference>
<feature type="compositionally biased region" description="Polar residues" evidence="1">
    <location>
        <begin position="269"/>
        <end position="281"/>
    </location>
</feature>
<proteinExistence type="predicted"/>
<evidence type="ECO:0000259" key="2">
    <source>
        <dbReference type="Pfam" id="PF20149"/>
    </source>
</evidence>
<name>X8JD55_9AGAM</name>
<feature type="compositionally biased region" description="Basic and acidic residues" evidence="1">
    <location>
        <begin position="46"/>
        <end position="67"/>
    </location>
</feature>
<dbReference type="AlphaFoldDB" id="X8JD55"/>
<evidence type="ECO:0000313" key="4">
    <source>
        <dbReference type="Proteomes" id="UP000030108"/>
    </source>
</evidence>
<feature type="compositionally biased region" description="Low complexity" evidence="1">
    <location>
        <begin position="868"/>
        <end position="878"/>
    </location>
</feature>
<protein>
    <recommendedName>
        <fullName evidence="2">DUF6532 domain-containing protein</fullName>
    </recommendedName>
</protein>
<dbReference type="EMBL" id="JATN01000319">
    <property type="protein sequence ID" value="EUC61206.1"/>
    <property type="molecule type" value="Genomic_DNA"/>
</dbReference>
<evidence type="ECO:0000313" key="3">
    <source>
        <dbReference type="EMBL" id="EUC61206.1"/>
    </source>
</evidence>
<comment type="caution">
    <text evidence="3">The sequence shown here is derived from an EMBL/GenBank/DDBJ whole genome shotgun (WGS) entry which is preliminary data.</text>
</comment>
<sequence>MTHSARHHVNSLLTGNQAESTTQTSALEPQSTGNNASVGLYDYPPDDPRSREHVTGRRQSRSTERNRQYRATRARNEKKRRKSNDTRSRNLSQRHTRVQEPSPEPQRRVDSSTECEGSDPSDAEAVSDTSQSGHAWQRGRSRAIRSISRSPSVNSTSHENVQPTQTQGNSQYTYVYETLNHDDLVEFAQKEFGLNVQGCGTQAIIRQLRVAEAEQASVDGTSRRPPSIVILPPVPLKVGGGCSQEVLGDSGSAAPSSSKKRSSAGLVAPNSSNKRQCNSIEASDDTATEPESDPSRPTPQKAPKAPKCPNITYPISGPVHSRIRADCLQRFREYSDPIEDAVTEADETQPADVDEVSEIELDSTPNSSQRVTYGSSSNRYTYKGYRSHVPSEPETDYVSSPEANKTANVSTRPDLPRITPSQRVQQERAQAVAAKIRAELADTTSRRSRLFSSASKPPSSRPQPRPPLGSKGNAVGRRMGASRRLDPASAARADMVEFNRAVAQGQATSFVESATRQSERTARCAAPKSRPLDELLEDDEEMLVQAEALAKGKWPRTPRVRKPKPLQRDVSGIERQVLIMAKMHLFAYALSEGVYQTRATFLRWASAVHEATWQMDLPDRPYERPSDEVFEIMVNNIATLRGKVKERLREFVARVSGFQQNLRDQNAIQNNLQRFNELYPNSYHCRSSNPRDGDYEHPELGHCISLAIFHGANSVGVLYSDYFRDMPLPVVAFCLAMWQFCIEEWANGWRQNGDLGMGAMREKYEAQLAGLKELREIAPRRMNRLLDEWRDYAAGYSGAVFVSDDADTMSVRKSQMRPDTPEPEDTISIEEMEAQLLETARLESLRERELALAAQELEEMPVDEDNGSDSPTPRTRSPSPLPIERNEYGVVTARSKDSERDLYEKHGIELAQIPVLFILIRVVHCPIV</sequence>
<reference evidence="4" key="1">
    <citation type="journal article" date="2014" name="Genome Announc.">
        <title>Draft genome sequence of the plant-pathogenic soil fungus Rhizoctonia solani anastomosis group 3 strain Rhs1AP.</title>
        <authorList>
            <person name="Cubeta M.A."/>
            <person name="Thomas E."/>
            <person name="Dean R.A."/>
            <person name="Jabaji S."/>
            <person name="Neate S.M."/>
            <person name="Tavantzis S."/>
            <person name="Toda T."/>
            <person name="Vilgalys R."/>
            <person name="Bharathan N."/>
            <person name="Fedorova-Abrams N."/>
            <person name="Pakala S.B."/>
            <person name="Pakala S.M."/>
            <person name="Zafar N."/>
            <person name="Joardar V."/>
            <person name="Losada L."/>
            <person name="Nierman W.C."/>
        </authorList>
    </citation>
    <scope>NUCLEOTIDE SEQUENCE [LARGE SCALE GENOMIC DNA]</scope>
    <source>
        <strain evidence="4">AG-3</strain>
    </source>
</reference>
<feature type="region of interest" description="Disordered" evidence="1">
    <location>
        <begin position="360"/>
        <end position="379"/>
    </location>
</feature>
<feature type="region of interest" description="Disordered" evidence="1">
    <location>
        <begin position="387"/>
        <end position="488"/>
    </location>
</feature>
<feature type="region of interest" description="Disordered" evidence="1">
    <location>
        <begin position="1"/>
        <end position="169"/>
    </location>
</feature>
<feature type="region of interest" description="Disordered" evidence="1">
    <location>
        <begin position="247"/>
        <end position="315"/>
    </location>
</feature>
<feature type="non-terminal residue" evidence="3">
    <location>
        <position position="928"/>
    </location>
</feature>
<feature type="region of interest" description="Disordered" evidence="1">
    <location>
        <begin position="855"/>
        <end position="888"/>
    </location>
</feature>
<feature type="compositionally biased region" description="Polar residues" evidence="1">
    <location>
        <begin position="11"/>
        <end position="37"/>
    </location>
</feature>
<feature type="compositionally biased region" description="Basic residues" evidence="1">
    <location>
        <begin position="68"/>
        <end position="82"/>
    </location>
</feature>
<feature type="compositionally biased region" description="Polar residues" evidence="1">
    <location>
        <begin position="397"/>
        <end position="411"/>
    </location>
</feature>
<dbReference type="OrthoDB" id="3249407at2759"/>
<feature type="compositionally biased region" description="Low complexity" evidence="1">
    <location>
        <begin position="422"/>
        <end position="434"/>
    </location>
</feature>
<organism evidence="3 4">
    <name type="scientific">Rhizoctonia solani AG-3 Rhs1AP</name>
    <dbReference type="NCBI Taxonomy" id="1086054"/>
    <lineage>
        <taxon>Eukaryota</taxon>
        <taxon>Fungi</taxon>
        <taxon>Dikarya</taxon>
        <taxon>Basidiomycota</taxon>
        <taxon>Agaricomycotina</taxon>
        <taxon>Agaricomycetes</taxon>
        <taxon>Cantharellales</taxon>
        <taxon>Ceratobasidiaceae</taxon>
        <taxon>Rhizoctonia</taxon>
    </lineage>
</organism>
<feature type="compositionally biased region" description="Acidic residues" evidence="1">
    <location>
        <begin position="856"/>
        <end position="867"/>
    </location>
</feature>
<feature type="compositionally biased region" description="Polar residues" evidence="1">
    <location>
        <begin position="363"/>
        <end position="379"/>
    </location>
</feature>